<feature type="transmembrane region" description="Helical" evidence="2">
    <location>
        <begin position="173"/>
        <end position="192"/>
    </location>
</feature>
<protein>
    <submittedName>
        <fullName evidence="4">Transglutaminase</fullName>
    </submittedName>
</protein>
<gene>
    <name evidence="4" type="ORF">CS006_05810</name>
</gene>
<keyword evidence="2" id="KW-0812">Transmembrane</keyword>
<feature type="transmembrane region" description="Helical" evidence="2">
    <location>
        <begin position="57"/>
        <end position="75"/>
    </location>
</feature>
<organism evidence="4 5">
    <name type="scientific">Bifidobacterium primatium</name>
    <dbReference type="NCBI Taxonomy" id="2045438"/>
    <lineage>
        <taxon>Bacteria</taxon>
        <taxon>Bacillati</taxon>
        <taxon>Actinomycetota</taxon>
        <taxon>Actinomycetes</taxon>
        <taxon>Bifidobacteriales</taxon>
        <taxon>Bifidobacteriaceae</taxon>
        <taxon>Bifidobacterium</taxon>
    </lineage>
</organism>
<dbReference type="PANTHER" id="PTHR42736:SF1">
    <property type="entry name" value="PROTEIN-GLUTAMINE GAMMA-GLUTAMYLTRANSFERASE"/>
    <property type="match status" value="1"/>
</dbReference>
<feature type="transmembrane region" description="Helical" evidence="2">
    <location>
        <begin position="665"/>
        <end position="689"/>
    </location>
</feature>
<comment type="caution">
    <text evidence="4">The sequence shown here is derived from an EMBL/GenBank/DDBJ whole genome shotgun (WGS) entry which is preliminary data.</text>
</comment>
<sequence length="866" mass="92569">MTQFAPLQDGTVTGTGTATGTWAESTHSAIWITRGLRGADRGRGAALLDAQSMPSHLISLAVMLVANLLAAANLIDVYGSAGMWTLCALPAALIGVAVAFAGLRTALRLWWQLVFLLVAQFVVGPVIALQNTTIAHVIPSVETLAKGASATFGAYKYLISIDPAVGTGEGDLMALWTIVLWMSFLAGVFALARKQLVSVLSLVAVAVNFAVCAALGTSSGVQPVAIGVILALLLIVWLSWRMRLLEFNRFVSAILIVVIAAGAAVGASFAVGQDRQILRDKYEPPLSPYNYASPMSGMRAFVKNHKTDKLLTVRNLPAGTPVRLAVMDRFDGTVWNLSDSSESSDSSDYRRMGDTIGGEERANTKGERFTATFTVHDGLDDVWFPTAGVATSVRFGSGSASGDAESFYYNTDTNSGLLTSKVRGDLTYTEHGVVPTKPTDKQVENAQADSVSQPETQDAPDSVGKLATSFAGGSTDGGAAAQRLADKLKDNGWFSHGLKGDYPSLPGHGAYRIDKLLAGSSMVGDSEQYASAMALMARELGLPSRVVLGFIPKNKDGEITDARTKTARDGTTSIDFTGNDIEAWVEIKLDGYGWTAFYPTPKETKVPNENQNLTPPKPQNLVRQPPVPLQDPLRDENQTKGQSNLGGSDADDESSSLWLRKMLRVVGMVALYGSPLWLLLIVVGTILGIKAVMLSRARKRGDPDMRIAEGWRQICILARQSGVHATGTRREQSRELARQLALPQSTLDALSKQADYAAFSGITLNDKSAATYWNTVDQVRAAMLRGLPRNRRIRTKLSLKGVFADPISANPTHNGDGTTASWRASAWSTIRSLMAKPFAGRSRRGSGNGTAANTADADANGTTRKG</sequence>
<evidence type="ECO:0000256" key="1">
    <source>
        <dbReference type="SAM" id="MobiDB-lite"/>
    </source>
</evidence>
<dbReference type="InterPro" id="IPR052901">
    <property type="entry name" value="Bact_TGase-like"/>
</dbReference>
<keyword evidence="2" id="KW-1133">Transmembrane helix</keyword>
<keyword evidence="5" id="KW-1185">Reference proteome</keyword>
<dbReference type="InterPro" id="IPR038765">
    <property type="entry name" value="Papain-like_cys_pep_sf"/>
</dbReference>
<dbReference type="SUPFAM" id="SSF54001">
    <property type="entry name" value="Cysteine proteinases"/>
    <property type="match status" value="1"/>
</dbReference>
<evidence type="ECO:0000259" key="3">
    <source>
        <dbReference type="SMART" id="SM00460"/>
    </source>
</evidence>
<dbReference type="Gene3D" id="3.10.620.30">
    <property type="match status" value="1"/>
</dbReference>
<evidence type="ECO:0000256" key="2">
    <source>
        <dbReference type="SAM" id="Phobius"/>
    </source>
</evidence>
<evidence type="ECO:0000313" key="4">
    <source>
        <dbReference type="EMBL" id="PJM73542.1"/>
    </source>
</evidence>
<proteinExistence type="predicted"/>
<accession>A0A2M9H9P9</accession>
<feature type="compositionally biased region" description="Low complexity" evidence="1">
    <location>
        <begin position="849"/>
        <end position="866"/>
    </location>
</feature>
<reference evidence="4 5" key="1">
    <citation type="submission" date="2017-10" db="EMBL/GenBank/DDBJ databases">
        <title>Draft genome sequences of strains TRE 1, TRE 9, TRE H and TRI 7, isolated from tamarins, belonging to four potential novel Bifidobacterium species.</title>
        <authorList>
            <person name="Mattarelli P."/>
            <person name="Modesto M."/>
            <person name="Puglisi E."/>
            <person name="Morelli L."/>
            <person name="Spezio C."/>
            <person name="Bonetti A."/>
            <person name="Sandri C."/>
        </authorList>
    </citation>
    <scope>NUCLEOTIDE SEQUENCE [LARGE SCALE GENOMIC DNA]</scope>
    <source>
        <strain evidence="5">TRE1</strain>
    </source>
</reference>
<feature type="transmembrane region" description="Helical" evidence="2">
    <location>
        <begin position="252"/>
        <end position="271"/>
    </location>
</feature>
<dbReference type="PANTHER" id="PTHR42736">
    <property type="entry name" value="PROTEIN-GLUTAMINE GAMMA-GLUTAMYLTRANSFERASE"/>
    <property type="match status" value="1"/>
</dbReference>
<feature type="compositionally biased region" description="Polar residues" evidence="1">
    <location>
        <begin position="444"/>
        <end position="456"/>
    </location>
</feature>
<feature type="region of interest" description="Disordered" evidence="1">
    <location>
        <begin position="601"/>
        <end position="653"/>
    </location>
</feature>
<feature type="region of interest" description="Disordered" evidence="1">
    <location>
        <begin position="1"/>
        <end position="20"/>
    </location>
</feature>
<dbReference type="AlphaFoldDB" id="A0A2M9H9P9"/>
<feature type="compositionally biased region" description="Low complexity" evidence="1">
    <location>
        <begin position="10"/>
        <end position="20"/>
    </location>
</feature>
<dbReference type="Pfam" id="PF01841">
    <property type="entry name" value="Transglut_core"/>
    <property type="match status" value="1"/>
</dbReference>
<evidence type="ECO:0000313" key="5">
    <source>
        <dbReference type="Proteomes" id="UP000229095"/>
    </source>
</evidence>
<dbReference type="Proteomes" id="UP000229095">
    <property type="component" value="Unassembled WGS sequence"/>
</dbReference>
<feature type="domain" description="Transglutaminase-like" evidence="3">
    <location>
        <begin position="518"/>
        <end position="601"/>
    </location>
</feature>
<feature type="region of interest" description="Disordered" evidence="1">
    <location>
        <begin position="838"/>
        <end position="866"/>
    </location>
</feature>
<feature type="transmembrane region" description="Helical" evidence="2">
    <location>
        <begin position="223"/>
        <end position="240"/>
    </location>
</feature>
<keyword evidence="2" id="KW-0472">Membrane</keyword>
<dbReference type="InterPro" id="IPR002931">
    <property type="entry name" value="Transglutaminase-like"/>
</dbReference>
<dbReference type="RefSeq" id="WP_100510828.1">
    <property type="nucleotide sequence ID" value="NZ_PEBI01000002.1"/>
</dbReference>
<dbReference type="EMBL" id="PEBI01000002">
    <property type="protein sequence ID" value="PJM73542.1"/>
    <property type="molecule type" value="Genomic_DNA"/>
</dbReference>
<dbReference type="SMART" id="SM00460">
    <property type="entry name" value="TGc"/>
    <property type="match status" value="1"/>
</dbReference>
<name>A0A2M9H9P9_9BIFI</name>
<dbReference type="OrthoDB" id="3651060at2"/>
<feature type="transmembrane region" description="Helical" evidence="2">
    <location>
        <begin position="110"/>
        <end position="129"/>
    </location>
</feature>
<feature type="transmembrane region" description="Helical" evidence="2">
    <location>
        <begin position="81"/>
        <end position="103"/>
    </location>
</feature>
<feature type="transmembrane region" description="Helical" evidence="2">
    <location>
        <begin position="199"/>
        <end position="217"/>
    </location>
</feature>
<feature type="compositionally biased region" description="Basic and acidic residues" evidence="1">
    <location>
        <begin position="347"/>
        <end position="360"/>
    </location>
</feature>
<feature type="region of interest" description="Disordered" evidence="1">
    <location>
        <begin position="339"/>
        <end position="360"/>
    </location>
</feature>
<feature type="region of interest" description="Disordered" evidence="1">
    <location>
        <begin position="429"/>
        <end position="466"/>
    </location>
</feature>